<dbReference type="PANTHER" id="PTHR10357">
    <property type="entry name" value="ALPHA-AMYLASE FAMILY MEMBER"/>
    <property type="match status" value="1"/>
</dbReference>
<dbReference type="CDD" id="cd02857">
    <property type="entry name" value="E_set_CDase_PDE_N"/>
    <property type="match status" value="1"/>
</dbReference>
<dbReference type="Gene3D" id="3.20.20.80">
    <property type="entry name" value="Glycosidases"/>
    <property type="match status" value="1"/>
</dbReference>
<name>A0A9D1J874_9BACT</name>
<dbReference type="InterPro" id="IPR014756">
    <property type="entry name" value="Ig_E-set"/>
</dbReference>
<reference evidence="4" key="2">
    <citation type="journal article" date="2021" name="PeerJ">
        <title>Extensive microbial diversity within the chicken gut microbiome revealed by metagenomics and culture.</title>
        <authorList>
            <person name="Gilroy R."/>
            <person name="Ravi A."/>
            <person name="Getino M."/>
            <person name="Pursley I."/>
            <person name="Horton D.L."/>
            <person name="Alikhan N.F."/>
            <person name="Baker D."/>
            <person name="Gharbi K."/>
            <person name="Hall N."/>
            <person name="Watson M."/>
            <person name="Adriaenssens E.M."/>
            <person name="Foster-Nyarko E."/>
            <person name="Jarju S."/>
            <person name="Secka A."/>
            <person name="Antonio M."/>
            <person name="Oren A."/>
            <person name="Chaudhuri R.R."/>
            <person name="La Ragione R."/>
            <person name="Hildebrand F."/>
            <person name="Pallen M.J."/>
        </authorList>
    </citation>
    <scope>NUCLEOTIDE SEQUENCE</scope>
    <source>
        <strain evidence="4">CHK121-14286</strain>
    </source>
</reference>
<dbReference type="InterPro" id="IPR013783">
    <property type="entry name" value="Ig-like_fold"/>
</dbReference>
<dbReference type="Pfam" id="PF00128">
    <property type="entry name" value="Alpha-amylase"/>
    <property type="match status" value="1"/>
</dbReference>
<protein>
    <submittedName>
        <fullName evidence="4">Alpha-glycosidase</fullName>
    </submittedName>
</protein>
<evidence type="ECO:0000259" key="3">
    <source>
        <dbReference type="SMART" id="SM00642"/>
    </source>
</evidence>
<keyword evidence="1" id="KW-0378">Hydrolase</keyword>
<keyword evidence="2" id="KW-0326">Glycosidase</keyword>
<evidence type="ECO:0000256" key="2">
    <source>
        <dbReference type="ARBA" id="ARBA00023295"/>
    </source>
</evidence>
<organism evidence="4 5">
    <name type="scientific">Candidatus Fimimonas gallinarum</name>
    <dbReference type="NCBI Taxonomy" id="2840821"/>
    <lineage>
        <taxon>Bacteria</taxon>
        <taxon>Pseudomonadati</taxon>
        <taxon>Myxococcota</taxon>
        <taxon>Myxococcia</taxon>
        <taxon>Myxococcales</taxon>
        <taxon>Cystobacterineae</taxon>
        <taxon>Myxococcaceae</taxon>
        <taxon>Myxococcaceae incertae sedis</taxon>
        <taxon>Candidatus Fimimonas</taxon>
    </lineage>
</organism>
<dbReference type="InterPro" id="IPR004185">
    <property type="entry name" value="Glyco_hydro_13_lg-like_dom"/>
</dbReference>
<dbReference type="Gene3D" id="3.90.400.10">
    <property type="entry name" value="Oligo-1,6-glucosidase, Domain 2"/>
    <property type="match status" value="1"/>
</dbReference>
<evidence type="ECO:0000313" key="4">
    <source>
        <dbReference type="EMBL" id="HIR65587.1"/>
    </source>
</evidence>
<reference evidence="4" key="1">
    <citation type="submission" date="2020-10" db="EMBL/GenBank/DDBJ databases">
        <authorList>
            <person name="Gilroy R."/>
        </authorList>
    </citation>
    <scope>NUCLEOTIDE SEQUENCE</scope>
    <source>
        <strain evidence="4">CHK121-14286</strain>
    </source>
</reference>
<dbReference type="EMBL" id="DVHL01000015">
    <property type="protein sequence ID" value="HIR65587.1"/>
    <property type="molecule type" value="Genomic_DNA"/>
</dbReference>
<dbReference type="InterPro" id="IPR017853">
    <property type="entry name" value="GH"/>
</dbReference>
<gene>
    <name evidence="4" type="ORF">IAC95_01700</name>
</gene>
<evidence type="ECO:0000256" key="1">
    <source>
        <dbReference type="ARBA" id="ARBA00022801"/>
    </source>
</evidence>
<dbReference type="GO" id="GO:0004553">
    <property type="term" value="F:hydrolase activity, hydrolyzing O-glycosyl compounds"/>
    <property type="evidence" value="ECO:0007669"/>
    <property type="project" value="InterPro"/>
</dbReference>
<dbReference type="InterPro" id="IPR006047">
    <property type="entry name" value="GH13_cat_dom"/>
</dbReference>
<feature type="domain" description="Glycosyl hydrolase family 13 catalytic" evidence="3">
    <location>
        <begin position="138"/>
        <end position="496"/>
    </location>
</feature>
<dbReference type="SMART" id="SM00642">
    <property type="entry name" value="Aamy"/>
    <property type="match status" value="1"/>
</dbReference>
<dbReference type="SUPFAM" id="SSF81296">
    <property type="entry name" value="E set domains"/>
    <property type="match status" value="1"/>
</dbReference>
<dbReference type="Proteomes" id="UP000824200">
    <property type="component" value="Unassembled WGS sequence"/>
</dbReference>
<dbReference type="Pfam" id="PF02903">
    <property type="entry name" value="Alpha-amylase_N"/>
    <property type="match status" value="1"/>
</dbReference>
<dbReference type="Gene3D" id="2.60.40.10">
    <property type="entry name" value="Immunoglobulins"/>
    <property type="match status" value="1"/>
</dbReference>
<dbReference type="InterPro" id="IPR045857">
    <property type="entry name" value="O16G_dom_2"/>
</dbReference>
<proteinExistence type="predicted"/>
<comment type="caution">
    <text evidence="4">The sequence shown here is derived from an EMBL/GenBank/DDBJ whole genome shotgun (WGS) entry which is preliminary data.</text>
</comment>
<sequence>MNIHAIYHRPESNYCFALDDKTVVLKIRFAKGEKLQSVSVLYNTKYSIAQKRYESKMTLIGSDALYSYYSTRLNLKDSRLAYVFKVCYDGKTCYFCEDGLLPDYDFDFAYFNSFQFAFINKNDVVENVSWLNNAVFYQVFVDRFYKASQKNEKYINAQWGQLPTPKSFYGGDLDGICQKLDYITSMNVNALYLTPVFCSDTNHKYDIYDYFHVDAMFGGNDALKRLVSECHKRGVKVVLDAVFNHVSDKFAPFCDVLKHGKHSPYFNWFIVEGDYVNKSRTNYCCFAECRYMPKLNTANRELQCYLIDVATYWIKNFDIDGWRLDVSDEVSHGFWRELRKAVKQLKPDAVLIGENWHNSESFLQGDQFDSIMNYAFTKQMMDFLVQKSTDEKTLAEKLIGLLMRYTDTTNNMMFNLLDCHDTHRFYSLTGCDKERFLCALAICVFMPGSCNLYYGDEILTEGGYDPDNRRTFDWDKLSDDETMRFREEVASLLALKRQPALCGDVSISCKGNTFVLQRTAPQQTLTLLVNTKEDFHGVEEENVVTKKYFAVQGRLL</sequence>
<dbReference type="AlphaFoldDB" id="A0A9D1J874"/>
<dbReference type="GO" id="GO:0005975">
    <property type="term" value="P:carbohydrate metabolic process"/>
    <property type="evidence" value="ECO:0007669"/>
    <property type="project" value="InterPro"/>
</dbReference>
<dbReference type="SUPFAM" id="SSF51445">
    <property type="entry name" value="(Trans)glycosidases"/>
    <property type="match status" value="1"/>
</dbReference>
<evidence type="ECO:0000313" key="5">
    <source>
        <dbReference type="Proteomes" id="UP000824200"/>
    </source>
</evidence>
<dbReference type="CDD" id="cd11338">
    <property type="entry name" value="AmyAc_CMD"/>
    <property type="match status" value="1"/>
</dbReference>
<dbReference type="PANTHER" id="PTHR10357:SF210">
    <property type="entry name" value="MALTODEXTRIN GLUCOSIDASE"/>
    <property type="match status" value="1"/>
</dbReference>
<accession>A0A9D1J874</accession>